<dbReference type="Proteomes" id="UP000749559">
    <property type="component" value="Unassembled WGS sequence"/>
</dbReference>
<reference evidence="8" key="1">
    <citation type="submission" date="2022-03" db="EMBL/GenBank/DDBJ databases">
        <authorList>
            <person name="Martin C."/>
        </authorList>
    </citation>
    <scope>NUCLEOTIDE SEQUENCE</scope>
</reference>
<accession>A0A8J1UUS2</accession>
<dbReference type="GO" id="GO:0015095">
    <property type="term" value="F:magnesium ion transmembrane transporter activity"/>
    <property type="evidence" value="ECO:0007669"/>
    <property type="project" value="InterPro"/>
</dbReference>
<feature type="transmembrane region" description="Helical" evidence="7">
    <location>
        <begin position="73"/>
        <end position="95"/>
    </location>
</feature>
<keyword evidence="9" id="KW-1185">Reference proteome</keyword>
<evidence type="ECO:0000256" key="4">
    <source>
        <dbReference type="ARBA" id="ARBA00022989"/>
    </source>
</evidence>
<evidence type="ECO:0000256" key="7">
    <source>
        <dbReference type="SAM" id="Phobius"/>
    </source>
</evidence>
<gene>
    <name evidence="8" type="ORF">OFUS_LOCUS270</name>
</gene>
<evidence type="ECO:0000313" key="8">
    <source>
        <dbReference type="EMBL" id="CAH1772511.1"/>
    </source>
</evidence>
<keyword evidence="5 7" id="KW-0472">Membrane</keyword>
<comment type="similarity">
    <text evidence="2">Belongs to the NIPA family.</text>
</comment>
<organism evidence="8 9">
    <name type="scientific">Owenia fusiformis</name>
    <name type="common">Polychaete worm</name>
    <dbReference type="NCBI Taxonomy" id="6347"/>
    <lineage>
        <taxon>Eukaryota</taxon>
        <taxon>Metazoa</taxon>
        <taxon>Spiralia</taxon>
        <taxon>Lophotrochozoa</taxon>
        <taxon>Annelida</taxon>
        <taxon>Polychaeta</taxon>
        <taxon>Sedentaria</taxon>
        <taxon>Canalipalpata</taxon>
        <taxon>Sabellida</taxon>
        <taxon>Oweniida</taxon>
        <taxon>Oweniidae</taxon>
        <taxon>Owenia</taxon>
    </lineage>
</organism>
<dbReference type="AlphaFoldDB" id="A0A8J1UUS2"/>
<sequence length="427" mass="47622">MLTNVGNEFAAMESNNTTIAPTESPVVHYQKYLVGCGLAIGGNLLISLSLNVQKYSHMRNDQRIDPIHYTKDPLWWFGLILMTVGEVGNFAAYGFAPASLVAPLGMTTVVANMFIAVIMLKEKLRPEDMFGCTLAILGAFLIVNFSKRTEIILSGPKIVEFLTQIAFIVYMVVELIMLTGLLVLKYKYKKNNVILLLLITSLLASLTVISAKAVSGMLQLTFSGVMQLQYVIFWVMIVILAVTAVAQLKYLNQAIMAHDSTVVVPTNFVFFTISAIIAGIIFYRELWGLHALNVFMFLFGCFLCFTGVYFITAGKEPTPPVSEDEQPLTEKKLVQQILPTENVTPRNQQLKPSTFDRFKSWWFSDVNQIEVQPRSCSEQQYMTRPIIPREESSGTEDTSFDDTPNISHDPPNGKGSINYGTTTETAK</sequence>
<evidence type="ECO:0000256" key="5">
    <source>
        <dbReference type="ARBA" id="ARBA00023136"/>
    </source>
</evidence>
<comment type="caution">
    <text evidence="8">The sequence shown here is derived from an EMBL/GenBank/DDBJ whole genome shotgun (WGS) entry which is preliminary data.</text>
</comment>
<dbReference type="PANTHER" id="PTHR12570:SF65">
    <property type="entry name" value="MAGNESIUM TRANSPORTER NIPA9-RELATED"/>
    <property type="match status" value="1"/>
</dbReference>
<feature type="transmembrane region" description="Helical" evidence="7">
    <location>
        <begin position="129"/>
        <end position="145"/>
    </location>
</feature>
<dbReference type="PANTHER" id="PTHR12570">
    <property type="match status" value="1"/>
</dbReference>
<feature type="transmembrane region" description="Helical" evidence="7">
    <location>
        <begin position="32"/>
        <end position="52"/>
    </location>
</feature>
<keyword evidence="4 7" id="KW-1133">Transmembrane helix</keyword>
<feature type="transmembrane region" description="Helical" evidence="7">
    <location>
        <begin position="289"/>
        <end position="311"/>
    </location>
</feature>
<dbReference type="InterPro" id="IPR008521">
    <property type="entry name" value="Mg_trans_NIPA"/>
</dbReference>
<feature type="transmembrane region" description="Helical" evidence="7">
    <location>
        <begin position="165"/>
        <end position="184"/>
    </location>
</feature>
<evidence type="ECO:0000256" key="6">
    <source>
        <dbReference type="SAM" id="MobiDB-lite"/>
    </source>
</evidence>
<evidence type="ECO:0000256" key="3">
    <source>
        <dbReference type="ARBA" id="ARBA00022692"/>
    </source>
</evidence>
<dbReference type="Pfam" id="PF05653">
    <property type="entry name" value="Mg_trans_NIPA"/>
    <property type="match status" value="1"/>
</dbReference>
<feature type="region of interest" description="Disordered" evidence="6">
    <location>
        <begin position="384"/>
        <end position="427"/>
    </location>
</feature>
<dbReference type="GO" id="GO:0016020">
    <property type="term" value="C:membrane"/>
    <property type="evidence" value="ECO:0007669"/>
    <property type="project" value="UniProtKB-SubCell"/>
</dbReference>
<dbReference type="InterPro" id="IPR037185">
    <property type="entry name" value="EmrE-like"/>
</dbReference>
<proteinExistence type="inferred from homology"/>
<feature type="transmembrane region" description="Helical" evidence="7">
    <location>
        <begin position="231"/>
        <end position="250"/>
    </location>
</feature>
<dbReference type="SUPFAM" id="SSF103481">
    <property type="entry name" value="Multidrug resistance efflux transporter EmrE"/>
    <property type="match status" value="1"/>
</dbReference>
<feature type="transmembrane region" description="Helical" evidence="7">
    <location>
        <begin position="193"/>
        <end position="211"/>
    </location>
</feature>
<evidence type="ECO:0000313" key="9">
    <source>
        <dbReference type="Proteomes" id="UP000749559"/>
    </source>
</evidence>
<evidence type="ECO:0000256" key="2">
    <source>
        <dbReference type="ARBA" id="ARBA00007230"/>
    </source>
</evidence>
<dbReference type="OrthoDB" id="165382at2759"/>
<comment type="subcellular location">
    <subcellularLocation>
        <location evidence="1">Membrane</location>
        <topology evidence="1">Multi-pass membrane protein</topology>
    </subcellularLocation>
</comment>
<name>A0A8J1UUS2_OWEFU</name>
<keyword evidence="3 7" id="KW-0812">Transmembrane</keyword>
<dbReference type="EMBL" id="CAIIXF020000001">
    <property type="protein sequence ID" value="CAH1772511.1"/>
    <property type="molecule type" value="Genomic_DNA"/>
</dbReference>
<evidence type="ECO:0000256" key="1">
    <source>
        <dbReference type="ARBA" id="ARBA00004141"/>
    </source>
</evidence>
<feature type="transmembrane region" description="Helical" evidence="7">
    <location>
        <begin position="101"/>
        <end position="120"/>
    </location>
</feature>
<feature type="compositionally biased region" description="Polar residues" evidence="6">
    <location>
        <begin position="395"/>
        <end position="406"/>
    </location>
</feature>
<protein>
    <submittedName>
        <fullName evidence="8">Uncharacterized protein</fullName>
    </submittedName>
</protein>
<feature type="transmembrane region" description="Helical" evidence="7">
    <location>
        <begin position="262"/>
        <end position="283"/>
    </location>
</feature>
<feature type="compositionally biased region" description="Polar residues" evidence="6">
    <location>
        <begin position="418"/>
        <end position="427"/>
    </location>
</feature>